<dbReference type="UniPathway" id="UPA00075">
    <property type="reaction ID" value="UER00335"/>
</dbReference>
<comment type="subunit">
    <text evidence="1 8">Homodimer.</text>
</comment>
<evidence type="ECO:0000256" key="4">
    <source>
        <dbReference type="ARBA" id="ARBA00022741"/>
    </source>
</evidence>
<comment type="function">
    <text evidence="8">Plays an important role in the de novo pathway of purine nucleotide biosynthesis. Catalyzes the first committed step in the biosynthesis of AMP from IMP.</text>
</comment>
<dbReference type="PANTHER" id="PTHR11846">
    <property type="entry name" value="ADENYLOSUCCINATE SYNTHETASE"/>
    <property type="match status" value="1"/>
</dbReference>
<keyword evidence="4 8" id="KW-0547">Nucleotide-binding</keyword>
<dbReference type="CDD" id="cd03108">
    <property type="entry name" value="AdSS"/>
    <property type="match status" value="1"/>
</dbReference>
<dbReference type="GO" id="GO:0044208">
    <property type="term" value="P:'de novo' AMP biosynthetic process"/>
    <property type="evidence" value="ECO:0007669"/>
    <property type="project" value="UniProtKB-UniRule"/>
</dbReference>
<dbReference type="AlphaFoldDB" id="A0A1F5ZKZ9"/>
<feature type="active site" description="Proton acceptor" evidence="8">
    <location>
        <position position="13"/>
    </location>
</feature>
<comment type="cofactor">
    <cofactor evidence="8">
        <name>Mg(2+)</name>
        <dbReference type="ChEBI" id="CHEBI:18420"/>
    </cofactor>
    <text evidence="8">Binds 1 Mg(2+) ion per subunit.</text>
</comment>
<dbReference type="Pfam" id="PF00709">
    <property type="entry name" value="Adenylsucc_synt"/>
    <property type="match status" value="1"/>
</dbReference>
<feature type="binding site" description="in other chain" evidence="8">
    <location>
        <begin position="13"/>
        <end position="16"/>
    </location>
    <ligand>
        <name>IMP</name>
        <dbReference type="ChEBI" id="CHEBI:58053"/>
        <note>ligand shared between dimeric partners</note>
    </ligand>
</feature>
<dbReference type="GO" id="GO:0005737">
    <property type="term" value="C:cytoplasm"/>
    <property type="evidence" value="ECO:0007669"/>
    <property type="project" value="UniProtKB-SubCell"/>
</dbReference>
<evidence type="ECO:0000313" key="11">
    <source>
        <dbReference type="Proteomes" id="UP000177383"/>
    </source>
</evidence>
<dbReference type="FunFam" id="1.10.300.10:FF:000001">
    <property type="entry name" value="Adenylosuccinate synthetase"/>
    <property type="match status" value="1"/>
</dbReference>
<comment type="caution">
    <text evidence="8">Lacks conserved residue(s) required for the propagation of feature annotation.</text>
</comment>
<evidence type="ECO:0000313" key="10">
    <source>
        <dbReference type="EMBL" id="OGG13043.1"/>
    </source>
</evidence>
<accession>A0A1F5ZKZ9</accession>
<comment type="similarity">
    <text evidence="8 9">Belongs to the adenylosuccinate synthetase family.</text>
</comment>
<dbReference type="HAMAP" id="MF_00011">
    <property type="entry name" value="Adenylosucc_synth"/>
    <property type="match status" value="1"/>
</dbReference>
<comment type="caution">
    <text evidence="10">The sequence shown here is derived from an EMBL/GenBank/DDBJ whole genome shotgun (WGS) entry which is preliminary data.</text>
</comment>
<reference evidence="10 11" key="1">
    <citation type="journal article" date="2016" name="Nat. Commun.">
        <title>Thousands of microbial genomes shed light on interconnected biogeochemical processes in an aquifer system.</title>
        <authorList>
            <person name="Anantharaman K."/>
            <person name="Brown C.T."/>
            <person name="Hug L.A."/>
            <person name="Sharon I."/>
            <person name="Castelle C.J."/>
            <person name="Probst A.J."/>
            <person name="Thomas B.C."/>
            <person name="Singh A."/>
            <person name="Wilkins M.J."/>
            <person name="Karaoz U."/>
            <person name="Brodie E.L."/>
            <person name="Williams K.H."/>
            <person name="Hubbard S.S."/>
            <person name="Banfield J.F."/>
        </authorList>
    </citation>
    <scope>NUCLEOTIDE SEQUENCE [LARGE SCALE GENOMIC DNA]</scope>
</reference>
<dbReference type="NCBIfam" id="TIGR00184">
    <property type="entry name" value="purA"/>
    <property type="match status" value="1"/>
</dbReference>
<dbReference type="PROSITE" id="PS01266">
    <property type="entry name" value="ADENYLOSUCCIN_SYN_1"/>
    <property type="match status" value="1"/>
</dbReference>
<comment type="pathway">
    <text evidence="8 9">Purine metabolism; AMP biosynthesis via de novo pathway; AMP from IMP: step 1/2.</text>
</comment>
<sequence length="420" mass="47512">MLPKIIIGAQWGDEGKGKIVDYFAKDADYVVRFNGGNNAGHTVVYQGEKFPLSLLPSGVLWNKKLLISQGVVINPKVLLSEIDYFIKRSGKLDLSIDPRVNIVMPYHQLLDAATEEAKGDKKVGSLKLGIGYCYEDRNNRQGIRLEDLVDPKILRIKLYEIFPLKKKRIESVYNYKINITAADIYKEYSLYGQKLKKYIKDVSDVISQVINKKNILFEGAHGTFLDGNFGTYPYTTAVNTISGSVFSYVGFPPQKLEVVGIVKAYTTRVGGGPFPTELFDDSGAYMQEKGHEFGTVSKRRRRTGWLDIPMLRTSHRLNGFSYLVITKLDVLSGLKKLKIATHYIYKGKKLDTLPSSLEEISQVRPVFAQFEGWEEDISGIKKYASLPKNTRIYLSAIEKYLHIPIQYISVAPERNSIIKK</sequence>
<evidence type="ECO:0000256" key="9">
    <source>
        <dbReference type="RuleBase" id="RU000520"/>
    </source>
</evidence>
<evidence type="ECO:0000256" key="1">
    <source>
        <dbReference type="ARBA" id="ARBA00011738"/>
    </source>
</evidence>
<dbReference type="InterPro" id="IPR042110">
    <property type="entry name" value="Adenylosuccinate_synth_dom2"/>
</dbReference>
<feature type="binding site" description="in other chain" evidence="8">
    <location>
        <position position="236"/>
    </location>
    <ligand>
        <name>IMP</name>
        <dbReference type="ChEBI" id="CHEBI:58053"/>
        <note>ligand shared between dimeric partners</note>
    </ligand>
</feature>
<feature type="binding site" evidence="8">
    <location>
        <begin position="295"/>
        <end position="301"/>
    </location>
    <ligand>
        <name>substrate</name>
    </ligand>
</feature>
<dbReference type="PANTHER" id="PTHR11846:SF0">
    <property type="entry name" value="ADENYLOSUCCINATE SYNTHETASE"/>
    <property type="match status" value="1"/>
</dbReference>
<evidence type="ECO:0000256" key="3">
    <source>
        <dbReference type="ARBA" id="ARBA00022723"/>
    </source>
</evidence>
<dbReference type="SMART" id="SM00788">
    <property type="entry name" value="Adenylsucc_synt"/>
    <property type="match status" value="1"/>
</dbReference>
<feature type="binding site" evidence="8">
    <location>
        <position position="140"/>
    </location>
    <ligand>
        <name>IMP</name>
        <dbReference type="ChEBI" id="CHEBI:58053"/>
        <note>ligand shared between dimeric partners</note>
    </ligand>
</feature>
<dbReference type="FunFam" id="3.90.170.10:FF:000001">
    <property type="entry name" value="Adenylosuccinate synthetase"/>
    <property type="match status" value="1"/>
</dbReference>
<feature type="binding site" evidence="8">
    <location>
        <begin position="40"/>
        <end position="42"/>
    </location>
    <ligand>
        <name>GTP</name>
        <dbReference type="ChEBI" id="CHEBI:37565"/>
    </ligand>
</feature>
<dbReference type="EMBL" id="MFJE01000063">
    <property type="protein sequence ID" value="OGG13043.1"/>
    <property type="molecule type" value="Genomic_DNA"/>
</dbReference>
<comment type="catalytic activity">
    <reaction evidence="8 9">
        <text>IMP + L-aspartate + GTP = N(6)-(1,2-dicarboxyethyl)-AMP + GDP + phosphate + 2 H(+)</text>
        <dbReference type="Rhea" id="RHEA:15753"/>
        <dbReference type="ChEBI" id="CHEBI:15378"/>
        <dbReference type="ChEBI" id="CHEBI:29991"/>
        <dbReference type="ChEBI" id="CHEBI:37565"/>
        <dbReference type="ChEBI" id="CHEBI:43474"/>
        <dbReference type="ChEBI" id="CHEBI:57567"/>
        <dbReference type="ChEBI" id="CHEBI:58053"/>
        <dbReference type="ChEBI" id="CHEBI:58189"/>
        <dbReference type="EC" id="6.3.4.4"/>
    </reaction>
</comment>
<evidence type="ECO:0000256" key="5">
    <source>
        <dbReference type="ARBA" id="ARBA00022755"/>
    </source>
</evidence>
<dbReference type="GO" id="GO:0005525">
    <property type="term" value="F:GTP binding"/>
    <property type="evidence" value="ECO:0007669"/>
    <property type="project" value="UniProtKB-UniRule"/>
</dbReference>
<dbReference type="GO" id="GO:0004019">
    <property type="term" value="F:adenylosuccinate synthase activity"/>
    <property type="evidence" value="ECO:0007669"/>
    <property type="project" value="UniProtKB-UniRule"/>
</dbReference>
<evidence type="ECO:0000256" key="7">
    <source>
        <dbReference type="ARBA" id="ARBA00023134"/>
    </source>
</evidence>
<dbReference type="Gene3D" id="3.90.170.10">
    <property type="entry name" value="Adenylosuccinate Synthetase, subunit A, domain 3"/>
    <property type="match status" value="1"/>
</dbReference>
<dbReference type="GO" id="GO:0000287">
    <property type="term" value="F:magnesium ion binding"/>
    <property type="evidence" value="ECO:0007669"/>
    <property type="project" value="UniProtKB-UniRule"/>
</dbReference>
<dbReference type="GO" id="GO:0046040">
    <property type="term" value="P:IMP metabolic process"/>
    <property type="evidence" value="ECO:0007669"/>
    <property type="project" value="TreeGrafter"/>
</dbReference>
<dbReference type="SUPFAM" id="SSF52540">
    <property type="entry name" value="P-loop containing nucleoside triphosphate hydrolases"/>
    <property type="match status" value="1"/>
</dbReference>
<dbReference type="InterPro" id="IPR042111">
    <property type="entry name" value="Adenylosuccinate_synth_dom3"/>
</dbReference>
<keyword evidence="3 8" id="KW-0479">Metal-binding</keyword>
<keyword evidence="7 8" id="KW-0342">GTP-binding</keyword>
<gene>
    <name evidence="8" type="primary">purA</name>
    <name evidence="10" type="ORF">A2773_00340</name>
</gene>
<evidence type="ECO:0000256" key="6">
    <source>
        <dbReference type="ARBA" id="ARBA00022842"/>
    </source>
</evidence>
<dbReference type="InterPro" id="IPR042109">
    <property type="entry name" value="Adenylosuccinate_synth_dom1"/>
</dbReference>
<dbReference type="InterPro" id="IPR027417">
    <property type="entry name" value="P-loop_NTPase"/>
</dbReference>
<feature type="binding site" evidence="8">
    <location>
        <position position="40"/>
    </location>
    <ligand>
        <name>Mg(2+)</name>
        <dbReference type="ChEBI" id="CHEBI:18420"/>
    </ligand>
</feature>
<feature type="binding site" evidence="8">
    <location>
        <begin position="327"/>
        <end position="329"/>
    </location>
    <ligand>
        <name>GTP</name>
        <dbReference type="ChEBI" id="CHEBI:37565"/>
    </ligand>
</feature>
<dbReference type="EC" id="6.3.4.4" evidence="8 9"/>
<feature type="active site" description="Proton donor" evidence="8">
    <location>
        <position position="41"/>
    </location>
</feature>
<dbReference type="Gene3D" id="3.40.440.10">
    <property type="entry name" value="Adenylosuccinate Synthetase, subunit A, domain 1"/>
    <property type="match status" value="1"/>
</dbReference>
<dbReference type="InterPro" id="IPR018220">
    <property type="entry name" value="Adenylosuccin_syn_GTP-bd"/>
</dbReference>
<feature type="binding site" description="in other chain" evidence="8">
    <location>
        <position position="299"/>
    </location>
    <ligand>
        <name>IMP</name>
        <dbReference type="ChEBI" id="CHEBI:58053"/>
        <note>ligand shared between dimeric partners</note>
    </ligand>
</feature>
<name>A0A1F5ZKZ9_9BACT</name>
<keyword evidence="5 8" id="KW-0658">Purine biosynthesis</keyword>
<proteinExistence type="inferred from homology"/>
<evidence type="ECO:0000256" key="2">
    <source>
        <dbReference type="ARBA" id="ARBA00022598"/>
    </source>
</evidence>
<dbReference type="InterPro" id="IPR001114">
    <property type="entry name" value="Adenylosuccinate_synthetase"/>
</dbReference>
<protein>
    <recommendedName>
        <fullName evidence="8 9">Adenylosuccinate synthetase</fullName>
        <shortName evidence="8">AMPSase</shortName>
        <shortName evidence="8">AdSS</shortName>
        <ecNumber evidence="8 9">6.3.4.4</ecNumber>
    </recommendedName>
    <alternativeName>
        <fullName evidence="8">IMP--aspartate ligase</fullName>
    </alternativeName>
</protein>
<keyword evidence="8" id="KW-0963">Cytoplasm</keyword>
<keyword evidence="6 8" id="KW-0460">Magnesium</keyword>
<keyword evidence="2 8" id="KW-0436">Ligase</keyword>
<feature type="binding site" evidence="8">
    <location>
        <position position="301"/>
    </location>
    <ligand>
        <name>GTP</name>
        <dbReference type="ChEBI" id="CHEBI:37565"/>
    </ligand>
</feature>
<dbReference type="Proteomes" id="UP000177383">
    <property type="component" value="Unassembled WGS sequence"/>
</dbReference>
<dbReference type="Gene3D" id="1.10.300.10">
    <property type="entry name" value="Adenylosuccinate Synthetase, subunit A, domain 2"/>
    <property type="match status" value="1"/>
</dbReference>
<feature type="binding site" evidence="8">
    <location>
        <begin position="12"/>
        <end position="18"/>
    </location>
    <ligand>
        <name>GTP</name>
        <dbReference type="ChEBI" id="CHEBI:37565"/>
    </ligand>
</feature>
<feature type="binding site" description="in other chain" evidence="8">
    <location>
        <begin position="38"/>
        <end position="41"/>
    </location>
    <ligand>
        <name>IMP</name>
        <dbReference type="ChEBI" id="CHEBI:58053"/>
        <note>ligand shared between dimeric partners</note>
    </ligand>
</feature>
<organism evidence="10 11">
    <name type="scientific">Candidatus Gottesmanbacteria bacterium RIFCSPHIGHO2_01_FULL_39_10</name>
    <dbReference type="NCBI Taxonomy" id="1798375"/>
    <lineage>
        <taxon>Bacteria</taxon>
        <taxon>Candidatus Gottesmaniibacteriota</taxon>
    </lineage>
</organism>
<dbReference type="STRING" id="1798375.A2773_00340"/>
<dbReference type="NCBIfam" id="NF002223">
    <property type="entry name" value="PRK01117.1"/>
    <property type="match status" value="1"/>
</dbReference>
<feature type="binding site" evidence="8">
    <location>
        <position position="13"/>
    </location>
    <ligand>
        <name>Mg(2+)</name>
        <dbReference type="ChEBI" id="CHEBI:18420"/>
    </ligand>
</feature>
<evidence type="ECO:0000256" key="8">
    <source>
        <dbReference type="HAMAP-Rule" id="MF_00011"/>
    </source>
</evidence>
<comment type="subcellular location">
    <subcellularLocation>
        <location evidence="8">Cytoplasm</location>
    </subcellularLocation>
</comment>